<comment type="caution">
    <text evidence="2">The sequence shown here is derived from an EMBL/GenBank/DDBJ whole genome shotgun (WGS) entry which is preliminary data.</text>
</comment>
<dbReference type="AlphaFoldDB" id="A0A811UAN4"/>
<evidence type="ECO:0000256" key="1">
    <source>
        <dbReference type="SAM" id="SignalP"/>
    </source>
</evidence>
<protein>
    <submittedName>
        <fullName evidence="2">(Mediterranean fruit fly) hypothetical protein</fullName>
    </submittedName>
</protein>
<keyword evidence="1" id="KW-0732">Signal</keyword>
<accession>A0A811UAN4</accession>
<feature type="signal peptide" evidence="1">
    <location>
        <begin position="1"/>
        <end position="16"/>
    </location>
</feature>
<name>A0A811UAN4_CERCA</name>
<evidence type="ECO:0000313" key="2">
    <source>
        <dbReference type="EMBL" id="CAD6994383.1"/>
    </source>
</evidence>
<proteinExistence type="predicted"/>
<gene>
    <name evidence="2" type="ORF">CCAP1982_LOCUS3136</name>
</gene>
<sequence>MLKDMFVNLSLSLALAYDIIETLYNTQVGIMAQSNVRNKHIVLVDLPSSSSLA</sequence>
<reference evidence="2" key="1">
    <citation type="submission" date="2020-11" db="EMBL/GenBank/DDBJ databases">
        <authorList>
            <person name="Whitehead M."/>
        </authorList>
    </citation>
    <scope>NUCLEOTIDE SEQUENCE</scope>
    <source>
        <strain evidence="2">EGII</strain>
    </source>
</reference>
<keyword evidence="3" id="KW-1185">Reference proteome</keyword>
<feature type="non-terminal residue" evidence="2">
    <location>
        <position position="1"/>
    </location>
</feature>
<organism evidence="2 3">
    <name type="scientific">Ceratitis capitata</name>
    <name type="common">Mediterranean fruit fly</name>
    <name type="synonym">Tephritis capitata</name>
    <dbReference type="NCBI Taxonomy" id="7213"/>
    <lineage>
        <taxon>Eukaryota</taxon>
        <taxon>Metazoa</taxon>
        <taxon>Ecdysozoa</taxon>
        <taxon>Arthropoda</taxon>
        <taxon>Hexapoda</taxon>
        <taxon>Insecta</taxon>
        <taxon>Pterygota</taxon>
        <taxon>Neoptera</taxon>
        <taxon>Endopterygota</taxon>
        <taxon>Diptera</taxon>
        <taxon>Brachycera</taxon>
        <taxon>Muscomorpha</taxon>
        <taxon>Tephritoidea</taxon>
        <taxon>Tephritidae</taxon>
        <taxon>Ceratitis</taxon>
        <taxon>Ceratitis</taxon>
    </lineage>
</organism>
<evidence type="ECO:0000313" key="3">
    <source>
        <dbReference type="Proteomes" id="UP000606786"/>
    </source>
</evidence>
<dbReference type="EMBL" id="CAJHJT010000001">
    <property type="protein sequence ID" value="CAD6994383.1"/>
    <property type="molecule type" value="Genomic_DNA"/>
</dbReference>
<dbReference type="Proteomes" id="UP000606786">
    <property type="component" value="Unassembled WGS sequence"/>
</dbReference>
<feature type="chain" id="PRO_5032671382" evidence="1">
    <location>
        <begin position="17"/>
        <end position="53"/>
    </location>
</feature>